<gene>
    <name evidence="3" type="ORF">KME60_00570</name>
</gene>
<reference evidence="3" key="2">
    <citation type="journal article" date="2022" name="Microbiol. Resour. Announc.">
        <title>Metagenome Sequencing to Explore Phylogenomics of Terrestrial Cyanobacteria.</title>
        <authorList>
            <person name="Ward R.D."/>
            <person name="Stajich J.E."/>
            <person name="Johansen J.R."/>
            <person name="Huntemann M."/>
            <person name="Clum A."/>
            <person name="Foster B."/>
            <person name="Foster B."/>
            <person name="Roux S."/>
            <person name="Palaniappan K."/>
            <person name="Varghese N."/>
            <person name="Mukherjee S."/>
            <person name="Reddy T.B.K."/>
            <person name="Daum C."/>
            <person name="Copeland A."/>
            <person name="Chen I.A."/>
            <person name="Ivanova N.N."/>
            <person name="Kyrpides N.C."/>
            <person name="Shapiro N."/>
            <person name="Eloe-Fadrosh E.A."/>
            <person name="Pietrasiak N."/>
        </authorList>
    </citation>
    <scope>NUCLEOTIDE SEQUENCE</scope>
    <source>
        <strain evidence="3">GSE-NOS-MK-12-04C</strain>
    </source>
</reference>
<evidence type="ECO:0000313" key="4">
    <source>
        <dbReference type="Proteomes" id="UP000729701"/>
    </source>
</evidence>
<evidence type="ECO:0000256" key="1">
    <source>
        <dbReference type="SAM" id="Phobius"/>
    </source>
</evidence>
<comment type="caution">
    <text evidence="3">The sequence shown here is derived from an EMBL/GenBank/DDBJ whole genome shotgun (WGS) entry which is preliminary data.</text>
</comment>
<sequence>MNIPKLSIGISFKNPGSYFKLALQSIFAQTFTNWELILIDDGSTDDSLTIAKSIQDPRVRVYSDGESKGLNIRLNQIVQLANAPYFFRMDADDIMHPQRLEKQYQALLQHDDNTVIGTAAYSIDANSRVVGFRASRQIQETGFDARHSFFHPTVAASTAWFRRNPYSENFIYQRSQDAELWCRTTSNTKFINLPEPLLYYREDGVFSFNNYIGTTLGLLDIIHNNLNLRRSRYLYLFSRELIKLWIAFIYNCFGLTKYLVAMRYKQLTQKELQAADEMLTMIQQ</sequence>
<feature type="transmembrane region" description="Helical" evidence="1">
    <location>
        <begin position="241"/>
        <end position="260"/>
    </location>
</feature>
<dbReference type="Pfam" id="PF00535">
    <property type="entry name" value="Glycos_transf_2"/>
    <property type="match status" value="1"/>
</dbReference>
<dbReference type="CDD" id="cd00761">
    <property type="entry name" value="Glyco_tranf_GTA_type"/>
    <property type="match status" value="1"/>
</dbReference>
<keyword evidence="1" id="KW-0472">Membrane</keyword>
<dbReference type="PANTHER" id="PTHR22916:SF3">
    <property type="entry name" value="UDP-GLCNAC:BETAGAL BETA-1,3-N-ACETYLGLUCOSAMINYLTRANSFERASE-LIKE PROTEIN 1"/>
    <property type="match status" value="1"/>
</dbReference>
<name>A0A951UQG2_9CYAN</name>
<keyword evidence="1" id="KW-0812">Transmembrane</keyword>
<dbReference type="InterPro" id="IPR001173">
    <property type="entry name" value="Glyco_trans_2-like"/>
</dbReference>
<protein>
    <submittedName>
        <fullName evidence="3">Glycosyltransferase family 2 protein</fullName>
    </submittedName>
</protein>
<evidence type="ECO:0000313" key="3">
    <source>
        <dbReference type="EMBL" id="MBW4665954.1"/>
    </source>
</evidence>
<dbReference type="Gene3D" id="3.90.550.10">
    <property type="entry name" value="Spore Coat Polysaccharide Biosynthesis Protein SpsA, Chain A"/>
    <property type="match status" value="1"/>
</dbReference>
<dbReference type="Proteomes" id="UP000729701">
    <property type="component" value="Unassembled WGS sequence"/>
</dbReference>
<dbReference type="GO" id="GO:0016758">
    <property type="term" value="F:hexosyltransferase activity"/>
    <property type="evidence" value="ECO:0007669"/>
    <property type="project" value="UniProtKB-ARBA"/>
</dbReference>
<feature type="domain" description="Glycosyltransferase 2-like" evidence="2">
    <location>
        <begin position="7"/>
        <end position="134"/>
    </location>
</feature>
<reference evidence="3" key="1">
    <citation type="submission" date="2021-05" db="EMBL/GenBank/DDBJ databases">
        <authorList>
            <person name="Pietrasiak N."/>
            <person name="Ward R."/>
            <person name="Stajich J.E."/>
            <person name="Kurbessoian T."/>
        </authorList>
    </citation>
    <scope>NUCLEOTIDE SEQUENCE</scope>
    <source>
        <strain evidence="3">GSE-NOS-MK-12-04C</strain>
    </source>
</reference>
<dbReference type="SUPFAM" id="SSF53448">
    <property type="entry name" value="Nucleotide-diphospho-sugar transferases"/>
    <property type="match status" value="1"/>
</dbReference>
<accession>A0A951UQG2</accession>
<organism evidence="3 4">
    <name type="scientific">Cyanomargarita calcarea GSE-NOS-MK-12-04C</name>
    <dbReference type="NCBI Taxonomy" id="2839659"/>
    <lineage>
        <taxon>Bacteria</taxon>
        <taxon>Bacillati</taxon>
        <taxon>Cyanobacteriota</taxon>
        <taxon>Cyanophyceae</taxon>
        <taxon>Nostocales</taxon>
        <taxon>Cyanomargaritaceae</taxon>
        <taxon>Cyanomargarita</taxon>
    </lineage>
</organism>
<dbReference type="EMBL" id="JAHHGZ010000001">
    <property type="protein sequence ID" value="MBW4665954.1"/>
    <property type="molecule type" value="Genomic_DNA"/>
</dbReference>
<dbReference type="PANTHER" id="PTHR22916">
    <property type="entry name" value="GLYCOSYLTRANSFERASE"/>
    <property type="match status" value="1"/>
</dbReference>
<proteinExistence type="predicted"/>
<dbReference type="AlphaFoldDB" id="A0A951UQG2"/>
<dbReference type="InterPro" id="IPR029044">
    <property type="entry name" value="Nucleotide-diphossugar_trans"/>
</dbReference>
<evidence type="ECO:0000259" key="2">
    <source>
        <dbReference type="Pfam" id="PF00535"/>
    </source>
</evidence>
<keyword evidence="1" id="KW-1133">Transmembrane helix</keyword>